<feature type="compositionally biased region" description="Low complexity" evidence="3">
    <location>
        <begin position="198"/>
        <end position="208"/>
    </location>
</feature>
<protein>
    <recommendedName>
        <fullName evidence="4">RRM domain-containing protein</fullName>
    </recommendedName>
</protein>
<organism evidence="6">
    <name type="scientific">Salpingoeca rosetta (strain ATCC 50818 / BSB-021)</name>
    <dbReference type="NCBI Taxonomy" id="946362"/>
    <lineage>
        <taxon>Eukaryota</taxon>
        <taxon>Choanoflagellata</taxon>
        <taxon>Craspedida</taxon>
        <taxon>Salpingoecidae</taxon>
        <taxon>Salpingoeca</taxon>
    </lineage>
</organism>
<dbReference type="eggNOG" id="KOG0118">
    <property type="taxonomic scope" value="Eukaryota"/>
</dbReference>
<dbReference type="AlphaFoldDB" id="F2UAS9"/>
<feature type="compositionally biased region" description="Pro residues" evidence="3">
    <location>
        <begin position="267"/>
        <end position="302"/>
    </location>
</feature>
<dbReference type="RefSeq" id="XP_004993777.1">
    <property type="nucleotide sequence ID" value="XM_004993720.1"/>
</dbReference>
<name>F2UAS9_SALR5</name>
<dbReference type="Pfam" id="PF00076">
    <property type="entry name" value="RRM_1"/>
    <property type="match status" value="1"/>
</dbReference>
<dbReference type="PANTHER" id="PTHR48024:SF56">
    <property type="entry name" value="HETEROGENEOUS NUCLEAR RIBONUCLEOPROTEIN A0"/>
    <property type="match status" value="1"/>
</dbReference>
<dbReference type="InterPro" id="IPR050886">
    <property type="entry name" value="RNA-binding_reg"/>
</dbReference>
<dbReference type="Proteomes" id="UP000007799">
    <property type="component" value="Unassembled WGS sequence"/>
</dbReference>
<feature type="region of interest" description="Disordered" evidence="3">
    <location>
        <begin position="198"/>
        <end position="389"/>
    </location>
</feature>
<evidence type="ECO:0000259" key="4">
    <source>
        <dbReference type="PROSITE" id="PS50102"/>
    </source>
</evidence>
<evidence type="ECO:0000313" key="6">
    <source>
        <dbReference type="Proteomes" id="UP000007799"/>
    </source>
</evidence>
<dbReference type="InterPro" id="IPR035979">
    <property type="entry name" value="RBD_domain_sf"/>
</dbReference>
<dbReference type="InterPro" id="IPR012677">
    <property type="entry name" value="Nucleotide-bd_a/b_plait_sf"/>
</dbReference>
<dbReference type="STRING" id="946362.F2UAS9"/>
<feature type="compositionally biased region" description="Low complexity" evidence="3">
    <location>
        <begin position="229"/>
        <end position="266"/>
    </location>
</feature>
<feature type="compositionally biased region" description="Acidic residues" evidence="3">
    <location>
        <begin position="98"/>
        <end position="111"/>
    </location>
</feature>
<dbReference type="GO" id="GO:0005634">
    <property type="term" value="C:nucleus"/>
    <property type="evidence" value="ECO:0007669"/>
    <property type="project" value="TreeGrafter"/>
</dbReference>
<evidence type="ECO:0000313" key="5">
    <source>
        <dbReference type="EMBL" id="EGD73495.1"/>
    </source>
</evidence>
<dbReference type="PROSITE" id="PS50102">
    <property type="entry name" value="RRM"/>
    <property type="match status" value="1"/>
</dbReference>
<dbReference type="SMART" id="SM00360">
    <property type="entry name" value="RRM"/>
    <property type="match status" value="1"/>
</dbReference>
<gene>
    <name evidence="5" type="ORF">PTSG_05199</name>
</gene>
<feature type="compositionally biased region" description="Low complexity" evidence="3">
    <location>
        <begin position="308"/>
        <end position="317"/>
    </location>
</feature>
<feature type="compositionally biased region" description="Low complexity" evidence="3">
    <location>
        <begin position="368"/>
        <end position="389"/>
    </location>
</feature>
<keyword evidence="6" id="KW-1185">Reference proteome</keyword>
<dbReference type="EMBL" id="GL832966">
    <property type="protein sequence ID" value="EGD73495.1"/>
    <property type="molecule type" value="Genomic_DNA"/>
</dbReference>
<dbReference type="Gene3D" id="3.30.70.330">
    <property type="match status" value="1"/>
</dbReference>
<feature type="domain" description="RRM" evidence="4">
    <location>
        <begin position="12"/>
        <end position="96"/>
    </location>
</feature>
<dbReference type="KEGG" id="sre:PTSG_05199"/>
<accession>F2UAS9</accession>
<reference evidence="5" key="1">
    <citation type="submission" date="2009-08" db="EMBL/GenBank/DDBJ databases">
        <title>Annotation of Salpingoeca rosetta.</title>
        <authorList>
            <consortium name="The Broad Institute Genome Sequencing Platform"/>
            <person name="Russ C."/>
            <person name="Cuomo C."/>
            <person name="Burger G."/>
            <person name="Gray M.W."/>
            <person name="Holland P.W.H."/>
            <person name="King N."/>
            <person name="Lang F.B.F."/>
            <person name="Roger A.J."/>
            <person name="Ruiz-Trillo I."/>
            <person name="Young S.K."/>
            <person name="Zeng Q."/>
            <person name="Gargeya S."/>
            <person name="Alvarado L."/>
            <person name="Berlin A."/>
            <person name="Chapman S.B."/>
            <person name="Chen Z."/>
            <person name="Freedman E."/>
            <person name="Gellesch M."/>
            <person name="Goldberg J."/>
            <person name="Griggs A."/>
            <person name="Gujja S."/>
            <person name="Heilman E."/>
            <person name="Heiman D."/>
            <person name="Howarth C."/>
            <person name="Mehta T."/>
            <person name="Neiman D."/>
            <person name="Pearson M."/>
            <person name="Roberts A."/>
            <person name="Saif S."/>
            <person name="Shea T."/>
            <person name="Shenoy N."/>
            <person name="Sisk P."/>
            <person name="Stolte C."/>
            <person name="Sykes S."/>
            <person name="White J."/>
            <person name="Yandava C."/>
            <person name="Haas B."/>
            <person name="Nusbaum C."/>
            <person name="Birren B."/>
        </authorList>
    </citation>
    <scope>NUCLEOTIDE SEQUENCE [LARGE SCALE GENOMIC DNA]</scope>
    <source>
        <strain evidence="5">ATCC 50818</strain>
    </source>
</reference>
<dbReference type="SUPFAM" id="SSF54928">
    <property type="entry name" value="RNA-binding domain, RBD"/>
    <property type="match status" value="1"/>
</dbReference>
<dbReference type="OrthoDB" id="6019873at2759"/>
<dbReference type="PANTHER" id="PTHR48024">
    <property type="entry name" value="GEO13361P1-RELATED"/>
    <property type="match status" value="1"/>
</dbReference>
<dbReference type="InterPro" id="IPR000504">
    <property type="entry name" value="RRM_dom"/>
</dbReference>
<proteinExistence type="predicted"/>
<evidence type="ECO:0000256" key="3">
    <source>
        <dbReference type="SAM" id="MobiDB-lite"/>
    </source>
</evidence>
<sequence>MGRHYHHRDNDRKLFVKQLNSKTTGDELKAYFSSFGPVEEAVVIFDHDTQESKRYGFVTFSELESVHAALAAPYHYVDGQRIYCNLAAMGMKRRQQKEDEEAKGEGEEAGADGEARGDASDDTKQQAEQPEDDEPIVIKDYFTYLRDYKQDNGWLADHPTFFPESPYQGMVLPIRPPKPMRREQMALLLRPLYMASRAPANQQHQQPQAGPPPPRPPPHAHHHHHHHQQQQQQQHPHAPGAAMRGGMPQQYAHAHQQHQQHQQPPAGRVPPPHLRGPLPPGMRPPPGYRGPMPPRGPAPPPGFHQGHHPMQQHQQHGSGPGSPAVARRGAASPKQGGSTQRGHQQQQQQSHPSSHYVITPYGPMHVSQVRAMQQQQQHRAQQGQQQRRW</sequence>
<dbReference type="InParanoid" id="F2UAS9"/>
<evidence type="ECO:0000256" key="1">
    <source>
        <dbReference type="ARBA" id="ARBA00022884"/>
    </source>
</evidence>
<keyword evidence="1 2" id="KW-0694">RNA-binding</keyword>
<dbReference type="GeneID" id="16074356"/>
<feature type="compositionally biased region" description="Basic residues" evidence="3">
    <location>
        <begin position="218"/>
        <end position="228"/>
    </location>
</feature>
<feature type="compositionally biased region" description="Basic and acidic residues" evidence="3">
    <location>
        <begin position="113"/>
        <end position="125"/>
    </location>
</feature>
<feature type="region of interest" description="Disordered" evidence="3">
    <location>
        <begin position="95"/>
        <end position="136"/>
    </location>
</feature>
<dbReference type="GO" id="GO:0003723">
    <property type="term" value="F:RNA binding"/>
    <property type="evidence" value="ECO:0007669"/>
    <property type="project" value="UniProtKB-UniRule"/>
</dbReference>
<feature type="compositionally biased region" description="Low complexity" evidence="3">
    <location>
        <begin position="335"/>
        <end position="355"/>
    </location>
</feature>
<evidence type="ECO:0000256" key="2">
    <source>
        <dbReference type="PROSITE-ProRule" id="PRU00176"/>
    </source>
</evidence>